<accession>A0A820HDH0</accession>
<proteinExistence type="predicted"/>
<dbReference type="SUPFAM" id="SSF52047">
    <property type="entry name" value="RNI-like"/>
    <property type="match status" value="1"/>
</dbReference>
<dbReference type="InterPro" id="IPR032675">
    <property type="entry name" value="LRR_dom_sf"/>
</dbReference>
<evidence type="ECO:0000313" key="2">
    <source>
        <dbReference type="EMBL" id="CAF4294308.1"/>
    </source>
</evidence>
<dbReference type="EMBL" id="CAJOBQ010000209">
    <property type="protein sequence ID" value="CAF4294308.1"/>
    <property type="molecule type" value="Genomic_DNA"/>
</dbReference>
<gene>
    <name evidence="1" type="ORF">FME351_LOCUS31820</name>
    <name evidence="2" type="ORF">TSG867_LOCUS5825</name>
</gene>
<dbReference type="EMBL" id="CAJNYU010004540">
    <property type="protein sequence ID" value="CAF3768637.1"/>
    <property type="molecule type" value="Genomic_DNA"/>
</dbReference>
<dbReference type="AlphaFoldDB" id="A0A820HDH0"/>
<organism evidence="2 3">
    <name type="scientific">Rotaria socialis</name>
    <dbReference type="NCBI Taxonomy" id="392032"/>
    <lineage>
        <taxon>Eukaryota</taxon>
        <taxon>Metazoa</taxon>
        <taxon>Spiralia</taxon>
        <taxon>Gnathifera</taxon>
        <taxon>Rotifera</taxon>
        <taxon>Eurotatoria</taxon>
        <taxon>Bdelloidea</taxon>
        <taxon>Philodinida</taxon>
        <taxon>Philodinidae</taxon>
        <taxon>Rotaria</taxon>
    </lineage>
</organism>
<dbReference type="Proteomes" id="UP000663862">
    <property type="component" value="Unassembled WGS sequence"/>
</dbReference>
<protein>
    <submittedName>
        <fullName evidence="2">Uncharacterized protein</fullName>
    </submittedName>
</protein>
<sequence length="175" mass="20714">MDKFIIPPIHRFTQVKSLILCCSALMPLDVLQTIMDFYQIEELDNTDIESISRRELEKIIKHLPRLNTLIMNYNPLFVIPSQIHTLMLRGDNQSVSINNLWRTIQNVKTLGTLTNSQDRILDIIDQFDHITNLLFTYCDFAQGDCMEFFIEKLSLHWLEDSSYRLRMNHFTYRKG</sequence>
<name>A0A820HDH0_9BILA</name>
<evidence type="ECO:0000313" key="1">
    <source>
        <dbReference type="EMBL" id="CAF3768637.1"/>
    </source>
</evidence>
<reference evidence="2" key="1">
    <citation type="submission" date="2021-02" db="EMBL/GenBank/DDBJ databases">
        <authorList>
            <person name="Nowell W R."/>
        </authorList>
    </citation>
    <scope>NUCLEOTIDE SEQUENCE</scope>
</reference>
<dbReference type="Proteomes" id="UP000663869">
    <property type="component" value="Unassembled WGS sequence"/>
</dbReference>
<evidence type="ECO:0000313" key="3">
    <source>
        <dbReference type="Proteomes" id="UP000663862"/>
    </source>
</evidence>
<dbReference type="Gene3D" id="3.80.10.10">
    <property type="entry name" value="Ribonuclease Inhibitor"/>
    <property type="match status" value="1"/>
</dbReference>
<comment type="caution">
    <text evidence="2">The sequence shown here is derived from an EMBL/GenBank/DDBJ whole genome shotgun (WGS) entry which is preliminary data.</text>
</comment>